<evidence type="ECO:0000313" key="13">
    <source>
        <dbReference type="EMBL" id="KAF5738595.1"/>
    </source>
</evidence>
<dbReference type="FunFam" id="1.10.150.20:FF:000043">
    <property type="entry name" value="Meiotic recombination protein DMC1 homolog"/>
    <property type="match status" value="1"/>
</dbReference>
<dbReference type="Proteomes" id="UP000593562">
    <property type="component" value="Unassembled WGS sequence"/>
</dbReference>
<dbReference type="GO" id="GO:0006312">
    <property type="term" value="P:mitotic recombination"/>
    <property type="evidence" value="ECO:0007669"/>
    <property type="project" value="TreeGrafter"/>
</dbReference>
<evidence type="ECO:0000256" key="5">
    <source>
        <dbReference type="ARBA" id="ARBA00023125"/>
    </source>
</evidence>
<comment type="subcellular location">
    <subcellularLocation>
        <location evidence="1">Nucleus</location>
    </subcellularLocation>
</comment>
<evidence type="ECO:0000256" key="8">
    <source>
        <dbReference type="ARBA" id="ARBA00023306"/>
    </source>
</evidence>
<evidence type="ECO:0000256" key="10">
    <source>
        <dbReference type="RuleBase" id="RU003422"/>
    </source>
</evidence>
<name>A0A7J7CWV7_TRIWF</name>
<dbReference type="GO" id="GO:0003690">
    <property type="term" value="F:double-stranded DNA binding"/>
    <property type="evidence" value="ECO:0007669"/>
    <property type="project" value="TreeGrafter"/>
</dbReference>
<reference evidence="13 14" key="1">
    <citation type="journal article" date="2020" name="Nat. Commun.">
        <title>Genome of Tripterygium wilfordii and identification of cytochrome P450 involved in triptolide biosynthesis.</title>
        <authorList>
            <person name="Tu L."/>
            <person name="Su P."/>
            <person name="Zhang Z."/>
            <person name="Gao L."/>
            <person name="Wang J."/>
            <person name="Hu T."/>
            <person name="Zhou J."/>
            <person name="Zhang Y."/>
            <person name="Zhao Y."/>
            <person name="Liu Y."/>
            <person name="Song Y."/>
            <person name="Tong Y."/>
            <person name="Lu Y."/>
            <person name="Yang J."/>
            <person name="Xu C."/>
            <person name="Jia M."/>
            <person name="Peters R.J."/>
            <person name="Huang L."/>
            <person name="Gao W."/>
        </authorList>
    </citation>
    <scope>NUCLEOTIDE SEQUENCE [LARGE SCALE GENOMIC DNA]</scope>
    <source>
        <strain evidence="14">cv. XIE 37</strain>
        <tissue evidence="13">Leaf</tissue>
    </source>
</reference>
<dbReference type="GO" id="GO:0003697">
    <property type="term" value="F:single-stranded DNA binding"/>
    <property type="evidence" value="ECO:0007669"/>
    <property type="project" value="TreeGrafter"/>
</dbReference>
<evidence type="ECO:0000256" key="6">
    <source>
        <dbReference type="ARBA" id="ARBA00023242"/>
    </source>
</evidence>
<keyword evidence="6" id="KW-0539">Nucleus</keyword>
<dbReference type="Gene3D" id="1.10.150.20">
    <property type="entry name" value="5' to 3' exonuclease, C-terminal subdomain"/>
    <property type="match status" value="1"/>
</dbReference>
<dbReference type="InterPro" id="IPR020588">
    <property type="entry name" value="RecA_ATP-bd"/>
</dbReference>
<evidence type="ECO:0000256" key="7">
    <source>
        <dbReference type="ARBA" id="ARBA00023254"/>
    </source>
</evidence>
<keyword evidence="3 10" id="KW-0547">Nucleotide-binding</keyword>
<dbReference type="NCBIfam" id="TIGR02238">
    <property type="entry name" value="recomb_DMC1"/>
    <property type="match status" value="1"/>
</dbReference>
<sequence length="568" mass="63413">MARRAEEQSQLQLVEREEIDDEEDLFEAIDKLISHGINAGDVKKLQDAGIFSCNGLMMHTKKNLTGIKGLSDAKVDKICEAAEKIVNFGYITGSDALIRRKSVVRITTGSQALDELLGGGIETLAITEAFGEFRSGKTQLAHTLCVSTQLPTNMRGGNGKVAYIDTEGTFRPDRIVPIAERFGMDPGAVLDNIIYARAYTYEHQYNLLLGLAAKMSEEPFRLLIVDSVIALFRVDFTGRGELADRQQKLAQMLSRMIKIAEEFNVAVYMTNQVIADPGGGVFISDPKKPAGGHVLAHAATIRLMFRKGKGEQRVCKCSEAVEVVEMMDKNKKSVCFGSSYGWLIYIDRYVDAFLLNPFTRNRVQLHRIGSPLEIPDHAIASCGPEHYFGKAILSSDASNHSRQGTCFFVILMYHGNNGRSKLGFYKSGVSSWTKLDGCEHGPYVDITCHEEKLYALGRNNGSVEVWHLLQDWLLPVKKGDMSEIGFERTLHNHHLKEIRVYLVADAAAGDLLLVIKYLLQIDTFFGQDDHLKMPQFEFFKLDVEQKVWVKMASLGDRALFLGSVYPII</sequence>
<dbReference type="FunFam" id="3.40.50.300:FF:000239">
    <property type="entry name" value="Meiotic recombination protein DMC1"/>
    <property type="match status" value="1"/>
</dbReference>
<dbReference type="GO" id="GO:0000150">
    <property type="term" value="F:DNA strand exchange activity"/>
    <property type="evidence" value="ECO:0007669"/>
    <property type="project" value="InterPro"/>
</dbReference>
<dbReference type="GO" id="GO:0007131">
    <property type="term" value="P:reciprocal meiotic recombination"/>
    <property type="evidence" value="ECO:0007669"/>
    <property type="project" value="InterPro"/>
</dbReference>
<evidence type="ECO:0000256" key="9">
    <source>
        <dbReference type="ARBA" id="ARBA00067734"/>
    </source>
</evidence>
<proteinExistence type="inferred from homology"/>
<keyword evidence="7" id="KW-0469">Meiosis</keyword>
<dbReference type="InterPro" id="IPR013632">
    <property type="entry name" value="Rad51_C"/>
</dbReference>
<dbReference type="InterPro" id="IPR005174">
    <property type="entry name" value="KIB1-4_b-propeller"/>
</dbReference>
<feature type="domain" description="RecA family profile 1" evidence="11">
    <location>
        <begin position="102"/>
        <end position="273"/>
    </location>
</feature>
<dbReference type="InterPro" id="IPR027417">
    <property type="entry name" value="P-loop_NTPase"/>
</dbReference>
<dbReference type="EMBL" id="JAAARO010000013">
    <property type="protein sequence ID" value="KAF5738595.1"/>
    <property type="molecule type" value="Genomic_DNA"/>
</dbReference>
<dbReference type="GO" id="GO:0007129">
    <property type="term" value="P:homologous chromosome pairing at meiosis"/>
    <property type="evidence" value="ECO:0007669"/>
    <property type="project" value="UniProtKB-ARBA"/>
</dbReference>
<dbReference type="InterPro" id="IPR011940">
    <property type="entry name" value="Dmc1"/>
</dbReference>
<dbReference type="AlphaFoldDB" id="A0A7J7CWV7"/>
<dbReference type="SUPFAM" id="SSF52540">
    <property type="entry name" value="P-loop containing nucleoside triphosphate hydrolases"/>
    <property type="match status" value="1"/>
</dbReference>
<dbReference type="Pfam" id="PF08423">
    <property type="entry name" value="Rad51"/>
    <property type="match status" value="1"/>
</dbReference>
<evidence type="ECO:0000256" key="4">
    <source>
        <dbReference type="ARBA" id="ARBA00022840"/>
    </source>
</evidence>
<evidence type="ECO:0000256" key="1">
    <source>
        <dbReference type="ARBA" id="ARBA00004123"/>
    </source>
</evidence>
<dbReference type="Gene3D" id="3.40.50.300">
    <property type="entry name" value="P-loop containing nucleotide triphosphate hydrolases"/>
    <property type="match status" value="1"/>
</dbReference>
<protein>
    <recommendedName>
        <fullName evidence="9">Meiotic recombination protein DMC1 homolog</fullName>
    </recommendedName>
</protein>
<evidence type="ECO:0000256" key="2">
    <source>
        <dbReference type="ARBA" id="ARBA00008897"/>
    </source>
</evidence>
<comment type="caution">
    <text evidence="13">The sequence shown here is derived from an EMBL/GenBank/DDBJ whole genome shotgun (WGS) entry which is preliminary data.</text>
</comment>
<keyword evidence="5" id="KW-0238">DNA-binding</keyword>
<dbReference type="PANTHER" id="PTHR22942">
    <property type="entry name" value="RECA/RAD51/RADA DNA STRAND-PAIRING FAMILY MEMBER"/>
    <property type="match status" value="1"/>
</dbReference>
<dbReference type="GO" id="GO:0000730">
    <property type="term" value="P:DNA recombinase assembly"/>
    <property type="evidence" value="ECO:0007669"/>
    <property type="project" value="TreeGrafter"/>
</dbReference>
<dbReference type="GO" id="GO:0140664">
    <property type="term" value="F:ATP-dependent DNA damage sensor activity"/>
    <property type="evidence" value="ECO:0007669"/>
    <property type="project" value="InterPro"/>
</dbReference>
<dbReference type="GO" id="GO:0042148">
    <property type="term" value="P:DNA strand invasion"/>
    <property type="evidence" value="ECO:0007669"/>
    <property type="project" value="TreeGrafter"/>
</dbReference>
<accession>A0A7J7CWV7</accession>
<dbReference type="FunCoup" id="A0A7J7CWV7">
    <property type="interactions" value="293"/>
</dbReference>
<dbReference type="NCBIfam" id="NF003301">
    <property type="entry name" value="PRK04301.1"/>
    <property type="match status" value="1"/>
</dbReference>
<dbReference type="PROSITE" id="PS50163">
    <property type="entry name" value="RECA_3"/>
    <property type="match status" value="1"/>
</dbReference>
<dbReference type="GO" id="GO:0005524">
    <property type="term" value="F:ATP binding"/>
    <property type="evidence" value="ECO:0007669"/>
    <property type="project" value="UniProtKB-KW"/>
</dbReference>
<dbReference type="Pfam" id="PF03478">
    <property type="entry name" value="Beta-prop_KIB1-4"/>
    <property type="match status" value="1"/>
</dbReference>
<comment type="similarity">
    <text evidence="2">Belongs to the RecA family. DMC1 subfamily.</text>
</comment>
<organism evidence="13 14">
    <name type="scientific">Tripterygium wilfordii</name>
    <name type="common">Thunder God vine</name>
    <dbReference type="NCBI Taxonomy" id="458696"/>
    <lineage>
        <taxon>Eukaryota</taxon>
        <taxon>Viridiplantae</taxon>
        <taxon>Streptophyta</taxon>
        <taxon>Embryophyta</taxon>
        <taxon>Tracheophyta</taxon>
        <taxon>Spermatophyta</taxon>
        <taxon>Magnoliopsida</taxon>
        <taxon>eudicotyledons</taxon>
        <taxon>Gunneridae</taxon>
        <taxon>Pentapetalae</taxon>
        <taxon>rosids</taxon>
        <taxon>fabids</taxon>
        <taxon>Celastrales</taxon>
        <taxon>Celastraceae</taxon>
        <taxon>Tripterygium</taxon>
    </lineage>
</organism>
<dbReference type="PANTHER" id="PTHR22942:SF30">
    <property type="entry name" value="MEIOTIC RECOMBINATION PROTEIN DMC1_LIM15 HOMOLOG"/>
    <property type="match status" value="1"/>
</dbReference>
<dbReference type="PROSITE" id="PS50162">
    <property type="entry name" value="RECA_2"/>
    <property type="match status" value="1"/>
</dbReference>
<dbReference type="InterPro" id="IPR020587">
    <property type="entry name" value="RecA_monomer-monomer_interface"/>
</dbReference>
<keyword evidence="4 10" id="KW-0067">ATP-binding</keyword>
<gene>
    <name evidence="13" type="ORF">HS088_TW13G01496</name>
</gene>
<dbReference type="InterPro" id="IPR010995">
    <property type="entry name" value="DNA_repair_Rad51/TF_NusA_a-hlx"/>
</dbReference>
<evidence type="ECO:0000259" key="11">
    <source>
        <dbReference type="PROSITE" id="PS50162"/>
    </source>
</evidence>
<keyword evidence="8" id="KW-0131">Cell cycle</keyword>
<evidence type="ECO:0000259" key="12">
    <source>
        <dbReference type="PROSITE" id="PS50163"/>
    </source>
</evidence>
<evidence type="ECO:0000256" key="3">
    <source>
        <dbReference type="ARBA" id="ARBA00022741"/>
    </source>
</evidence>
<dbReference type="InParanoid" id="A0A7J7CWV7"/>
<dbReference type="SUPFAM" id="SSF47794">
    <property type="entry name" value="Rad51 N-terminal domain-like"/>
    <property type="match status" value="1"/>
</dbReference>
<evidence type="ECO:0000313" key="14">
    <source>
        <dbReference type="Proteomes" id="UP000593562"/>
    </source>
</evidence>
<feature type="domain" description="RecA family profile 2" evidence="12">
    <location>
        <begin position="279"/>
        <end position="316"/>
    </location>
</feature>
<dbReference type="GO" id="GO:0000794">
    <property type="term" value="C:condensed nuclear chromosome"/>
    <property type="evidence" value="ECO:0007669"/>
    <property type="project" value="TreeGrafter"/>
</dbReference>
<keyword evidence="14" id="KW-1185">Reference proteome</keyword>